<dbReference type="Pfam" id="PF20431">
    <property type="entry name" value="E_motif"/>
    <property type="match status" value="1"/>
</dbReference>
<keyword evidence="7" id="KW-0812">Transmembrane</keyword>
<dbReference type="FunFam" id="1.25.40.10:FF:000090">
    <property type="entry name" value="Pentatricopeptide repeat-containing protein, chloroplastic"/>
    <property type="match status" value="1"/>
</dbReference>
<dbReference type="GO" id="GO:0009507">
    <property type="term" value="C:chloroplast"/>
    <property type="evidence" value="ECO:0007669"/>
    <property type="project" value="UniProtKB-SubCell"/>
</dbReference>
<feature type="repeat" description="PPR" evidence="6">
    <location>
        <begin position="75"/>
        <end position="109"/>
    </location>
</feature>
<dbReference type="InterPro" id="IPR046960">
    <property type="entry name" value="PPR_At4g14850-like_plant"/>
</dbReference>
<keyword evidence="7" id="KW-0472">Membrane</keyword>
<dbReference type="GO" id="GO:0009451">
    <property type="term" value="P:RNA modification"/>
    <property type="evidence" value="ECO:0007669"/>
    <property type="project" value="InterPro"/>
</dbReference>
<evidence type="ECO:0000256" key="2">
    <source>
        <dbReference type="ARBA" id="ARBA00022528"/>
    </source>
</evidence>
<keyword evidence="2" id="KW-0150">Chloroplast</keyword>
<keyword evidence="5" id="KW-0809">Transit peptide</keyword>
<reference evidence="8" key="1">
    <citation type="submission" date="2022-12" db="EMBL/GenBank/DDBJ databases">
        <title>Draft genome assemblies for two species of Escallonia (Escalloniales).</title>
        <authorList>
            <person name="Chanderbali A."/>
            <person name="Dervinis C."/>
            <person name="Anghel I."/>
            <person name="Soltis D."/>
            <person name="Soltis P."/>
            <person name="Zapata F."/>
        </authorList>
    </citation>
    <scope>NUCLEOTIDE SEQUENCE</scope>
    <source>
        <strain evidence="8">UCBG92.1500</strain>
        <tissue evidence="8">Leaf</tissue>
    </source>
</reference>
<accession>A0AA88RYL2</accession>
<dbReference type="InterPro" id="IPR011990">
    <property type="entry name" value="TPR-like_helical_dom_sf"/>
</dbReference>
<comment type="caution">
    <text evidence="8">The sequence shown here is derived from an EMBL/GenBank/DDBJ whole genome shotgun (WGS) entry which is preliminary data.</text>
</comment>
<dbReference type="InterPro" id="IPR002885">
    <property type="entry name" value="PPR_rpt"/>
</dbReference>
<feature type="repeat" description="PPR" evidence="6">
    <location>
        <begin position="476"/>
        <end position="510"/>
    </location>
</feature>
<feature type="transmembrane region" description="Helical" evidence="7">
    <location>
        <begin position="174"/>
        <end position="197"/>
    </location>
</feature>
<proteinExistence type="predicted"/>
<evidence type="ECO:0000256" key="6">
    <source>
        <dbReference type="PROSITE-ProRule" id="PRU00708"/>
    </source>
</evidence>
<dbReference type="Proteomes" id="UP001187471">
    <property type="component" value="Unassembled WGS sequence"/>
</dbReference>
<dbReference type="PROSITE" id="PS51375">
    <property type="entry name" value="PPR"/>
    <property type="match status" value="5"/>
</dbReference>
<dbReference type="PANTHER" id="PTHR47926">
    <property type="entry name" value="PENTATRICOPEPTIDE REPEAT-CONTAINING PROTEIN"/>
    <property type="match status" value="1"/>
</dbReference>
<evidence type="ECO:0000256" key="4">
    <source>
        <dbReference type="ARBA" id="ARBA00022737"/>
    </source>
</evidence>
<evidence type="ECO:0000256" key="1">
    <source>
        <dbReference type="ARBA" id="ARBA00004229"/>
    </source>
</evidence>
<evidence type="ECO:0000256" key="5">
    <source>
        <dbReference type="ARBA" id="ARBA00022946"/>
    </source>
</evidence>
<evidence type="ECO:0000313" key="8">
    <source>
        <dbReference type="EMBL" id="KAK2992511.1"/>
    </source>
</evidence>
<organism evidence="8 9">
    <name type="scientific">Escallonia rubra</name>
    <dbReference type="NCBI Taxonomy" id="112253"/>
    <lineage>
        <taxon>Eukaryota</taxon>
        <taxon>Viridiplantae</taxon>
        <taxon>Streptophyta</taxon>
        <taxon>Embryophyta</taxon>
        <taxon>Tracheophyta</taxon>
        <taxon>Spermatophyta</taxon>
        <taxon>Magnoliopsida</taxon>
        <taxon>eudicotyledons</taxon>
        <taxon>Gunneridae</taxon>
        <taxon>Pentapetalae</taxon>
        <taxon>asterids</taxon>
        <taxon>campanulids</taxon>
        <taxon>Escalloniales</taxon>
        <taxon>Escalloniaceae</taxon>
        <taxon>Escallonia</taxon>
    </lineage>
</organism>
<dbReference type="GO" id="GO:0003723">
    <property type="term" value="F:RNA binding"/>
    <property type="evidence" value="ECO:0007669"/>
    <property type="project" value="InterPro"/>
</dbReference>
<protein>
    <recommendedName>
        <fullName evidence="10">Chlororespiratory reduction 21</fullName>
    </recommendedName>
</protein>
<dbReference type="NCBIfam" id="TIGR00756">
    <property type="entry name" value="PPR"/>
    <property type="match status" value="7"/>
</dbReference>
<feature type="repeat" description="PPR" evidence="6">
    <location>
        <begin position="375"/>
        <end position="409"/>
    </location>
</feature>
<keyword evidence="3" id="KW-0934">Plastid</keyword>
<evidence type="ECO:0000313" key="9">
    <source>
        <dbReference type="Proteomes" id="UP001187471"/>
    </source>
</evidence>
<name>A0AA88RYL2_9ASTE</name>
<dbReference type="AlphaFoldDB" id="A0AA88RYL2"/>
<comment type="subcellular location">
    <subcellularLocation>
        <location evidence="1">Plastid</location>
        <location evidence="1">Chloroplast</location>
    </subcellularLocation>
</comment>
<keyword evidence="7" id="KW-1133">Transmembrane helix</keyword>
<dbReference type="Gene3D" id="1.25.40.10">
    <property type="entry name" value="Tetratricopeptide repeat domain"/>
    <property type="match status" value="5"/>
</dbReference>
<dbReference type="Pfam" id="PF13041">
    <property type="entry name" value="PPR_2"/>
    <property type="match status" value="3"/>
</dbReference>
<evidence type="ECO:0008006" key="10">
    <source>
        <dbReference type="Google" id="ProtNLM"/>
    </source>
</evidence>
<dbReference type="InterPro" id="IPR046848">
    <property type="entry name" value="E_motif"/>
</dbReference>
<dbReference type="FunFam" id="1.25.40.10:FF:000682">
    <property type="entry name" value="Pentatricopeptide repeat-containing protein At3g16610"/>
    <property type="match status" value="1"/>
</dbReference>
<dbReference type="FunFam" id="1.25.40.10:FF:000395">
    <property type="entry name" value="Pentatricopeptide repeat-containing protein chloroplastic"/>
    <property type="match status" value="1"/>
</dbReference>
<evidence type="ECO:0000256" key="3">
    <source>
        <dbReference type="ARBA" id="ARBA00022640"/>
    </source>
</evidence>
<dbReference type="EMBL" id="JAVXUO010000405">
    <property type="protein sequence ID" value="KAK2992511.1"/>
    <property type="molecule type" value="Genomic_DNA"/>
</dbReference>
<dbReference type="Pfam" id="PF01535">
    <property type="entry name" value="PPR"/>
    <property type="match status" value="7"/>
</dbReference>
<dbReference type="FunFam" id="1.25.40.10:FF:000343">
    <property type="entry name" value="Pentatricopeptide repeat-containing protein At3g58590"/>
    <property type="match status" value="1"/>
</dbReference>
<feature type="repeat" description="PPR" evidence="6">
    <location>
        <begin position="274"/>
        <end position="308"/>
    </location>
</feature>
<gene>
    <name evidence="8" type="ORF">RJ640_005658</name>
</gene>
<feature type="repeat" description="PPR" evidence="6">
    <location>
        <begin position="173"/>
        <end position="207"/>
    </location>
</feature>
<evidence type="ECO:0000256" key="7">
    <source>
        <dbReference type="SAM" id="Phobius"/>
    </source>
</evidence>
<dbReference type="PANTHER" id="PTHR47926:SF451">
    <property type="entry name" value="TETRATRICOPEPTIDE-LIKE HELICAL DOMAIN SUPERFAMILY"/>
    <property type="match status" value="1"/>
</dbReference>
<keyword evidence="4" id="KW-0677">Repeat</keyword>
<sequence length="705" mass="78209">MLKTHTPPDRYTFPSLLKACASLKLLSHGISLHQHAITSGYSSDQYTGSSLINFYAKFGNTCHARQVFDRLPDRNVVSWTAIIGCYSRADDVDTAFCLYNRMRTEGVQPNWVTIIALLCGVSNVAHLQCLHASVIHYGFQTALAVMNSMLNLYGKLGRIEDASGLFESMDSKDIVSWNSLIGGFAVTGYIGMIVPLLCRMRVVGVEPDQQTFGSLVTAAARQNNLEMGKLVHGQILTAGIELDVQIETSLIVMYFKCGNVDDAFQIFERAADKDVVLWTAMISGLVQNERAIKALALFQSMLILRVTPSSATFATVLSACAQMGSFSLGASVHGYLLRQRVSVDIPTQNSLVNLYAKCGHLEQSCAIFYMMQERDVVSWNAIVAGHAQAGHLCEALCLFNEMRKTVQRPDFITVVSLLQTCACTGALHQGKWIHNFVFRNCLEPCLMIDTALVDMYSKCGDLHTAKKCFDCMPQHDLVSWSTIIAGYGCHGKGETALEMYMKCLRTGLEPNHVILLSILSACSHNGLVDQGMSLFHSMRKDFGIEPNLEHCACVVDLLCRASRVKEAYSFYKRMFPEPMVDVLGILLDASRKSGDKELGDILTKDILMLKPADSGNYVQLAHSYASMARWDSVGEAWIQMRSLGLRKLPGWSSIELNGTISTFFMDHRSHTQYEDIELILKSLIKESRSLGKIFRPEEVATSSDF</sequence>
<keyword evidence="9" id="KW-1185">Reference proteome</keyword>